<keyword evidence="3" id="KW-0804">Transcription</keyword>
<keyword evidence="2" id="KW-0238">DNA-binding</keyword>
<dbReference type="Pfam" id="PF12833">
    <property type="entry name" value="HTH_18"/>
    <property type="match status" value="1"/>
</dbReference>
<protein>
    <submittedName>
        <fullName evidence="5">Helix-turn-helix domain-containing protein</fullName>
    </submittedName>
</protein>
<evidence type="ECO:0000313" key="5">
    <source>
        <dbReference type="EMBL" id="MCY9519543.1"/>
    </source>
</evidence>
<evidence type="ECO:0000256" key="2">
    <source>
        <dbReference type="ARBA" id="ARBA00023125"/>
    </source>
</evidence>
<name>A0ABT4DTD9_9BACL</name>
<evidence type="ECO:0000256" key="3">
    <source>
        <dbReference type="ARBA" id="ARBA00023163"/>
    </source>
</evidence>
<evidence type="ECO:0000256" key="1">
    <source>
        <dbReference type="ARBA" id="ARBA00023015"/>
    </source>
</evidence>
<dbReference type="InterPro" id="IPR018060">
    <property type="entry name" value="HTH_AraC"/>
</dbReference>
<feature type="domain" description="HTH araC/xylS-type" evidence="4">
    <location>
        <begin position="165"/>
        <end position="267"/>
    </location>
</feature>
<proteinExistence type="predicted"/>
<dbReference type="EMBL" id="JAMDLW010000008">
    <property type="protein sequence ID" value="MCY9519543.1"/>
    <property type="molecule type" value="Genomic_DNA"/>
</dbReference>
<accession>A0ABT4DTD9</accession>
<dbReference type="InterPro" id="IPR046532">
    <property type="entry name" value="DUF6597"/>
</dbReference>
<reference evidence="5 6" key="1">
    <citation type="submission" date="2022-05" db="EMBL/GenBank/DDBJ databases">
        <title>Genome Sequencing of Bee-Associated Microbes.</title>
        <authorList>
            <person name="Dunlap C."/>
        </authorList>
    </citation>
    <scope>NUCLEOTIDE SEQUENCE [LARGE SCALE GENOMIC DNA]</scope>
    <source>
        <strain evidence="5 6">NRRL NRS-1438</strain>
    </source>
</reference>
<dbReference type="SMART" id="SM00342">
    <property type="entry name" value="HTH_ARAC"/>
    <property type="match status" value="1"/>
</dbReference>
<dbReference type="PANTHER" id="PTHR46796">
    <property type="entry name" value="HTH-TYPE TRANSCRIPTIONAL ACTIVATOR RHAS-RELATED"/>
    <property type="match status" value="1"/>
</dbReference>
<comment type="caution">
    <text evidence="5">The sequence shown here is derived from an EMBL/GenBank/DDBJ whole genome shotgun (WGS) entry which is preliminary data.</text>
</comment>
<dbReference type="PROSITE" id="PS01124">
    <property type="entry name" value="HTH_ARAC_FAMILY_2"/>
    <property type="match status" value="1"/>
</dbReference>
<dbReference type="Pfam" id="PF20240">
    <property type="entry name" value="DUF6597"/>
    <property type="match status" value="1"/>
</dbReference>
<evidence type="ECO:0000313" key="6">
    <source>
        <dbReference type="Proteomes" id="UP001207626"/>
    </source>
</evidence>
<keyword evidence="1" id="KW-0805">Transcription regulation</keyword>
<organism evidence="5 6">
    <name type="scientific">Paenibacillus apiarius</name>
    <dbReference type="NCBI Taxonomy" id="46240"/>
    <lineage>
        <taxon>Bacteria</taxon>
        <taxon>Bacillati</taxon>
        <taxon>Bacillota</taxon>
        <taxon>Bacilli</taxon>
        <taxon>Bacillales</taxon>
        <taxon>Paenibacillaceae</taxon>
        <taxon>Paenibacillus</taxon>
    </lineage>
</organism>
<dbReference type="Gene3D" id="1.10.10.60">
    <property type="entry name" value="Homeodomain-like"/>
    <property type="match status" value="1"/>
</dbReference>
<dbReference type="Proteomes" id="UP001207626">
    <property type="component" value="Unassembled WGS sequence"/>
</dbReference>
<keyword evidence="6" id="KW-1185">Reference proteome</keyword>
<dbReference type="InterPro" id="IPR050204">
    <property type="entry name" value="AraC_XylS_family_regulators"/>
</dbReference>
<gene>
    <name evidence="5" type="ORF">M5X09_07580</name>
</gene>
<sequence length="270" mass="31244">MIEFSNSTGYFPHQPSFETKLMNYTEMSSASVQHPVGAQYYSFYLGAANKDTMMIFPDGCIDVIICCNKDNPSANICGSIITERQGVFRHGECDIFAVRFFPGYGRRFLKYPACEFTEQEIPLSDVIPNSALLLEQIAAEDSLYGRINVFERFYQQFSRPEIETPDWVKYITGQIISSHGARSMTDLSQDIGYSSRYISKLFNEYVGMPPKLFSRIVRFQHVLAALMQERYDGIVEEMMELGYYDQNHFIKEFKKFSSFTPKKYMEHLAR</sequence>
<dbReference type="PANTHER" id="PTHR46796:SF13">
    <property type="entry name" value="HTH-TYPE TRANSCRIPTIONAL ACTIVATOR RHAS"/>
    <property type="match status" value="1"/>
</dbReference>
<dbReference type="RefSeq" id="WP_176392891.1">
    <property type="nucleotide sequence ID" value="NZ_JAMDLV010000015.1"/>
</dbReference>
<evidence type="ECO:0000259" key="4">
    <source>
        <dbReference type="PROSITE" id="PS01124"/>
    </source>
</evidence>